<dbReference type="InterPro" id="IPR004360">
    <property type="entry name" value="Glyas_Fos-R_dOase_dom"/>
</dbReference>
<protein>
    <submittedName>
        <fullName evidence="2">Glyoxalase</fullName>
    </submittedName>
</protein>
<dbReference type="Proteomes" id="UP000022611">
    <property type="component" value="Unassembled WGS sequence"/>
</dbReference>
<dbReference type="InterPro" id="IPR029068">
    <property type="entry name" value="Glyas_Bleomycin-R_OHBP_Dase"/>
</dbReference>
<name>A0A010SKL2_PSEFL</name>
<dbReference type="CDD" id="cd07252">
    <property type="entry name" value="BphC1-RGP6_N_like"/>
    <property type="match status" value="1"/>
</dbReference>
<evidence type="ECO:0000313" key="3">
    <source>
        <dbReference type="Proteomes" id="UP000022611"/>
    </source>
</evidence>
<dbReference type="Pfam" id="PF22632">
    <property type="entry name" value="BphC_D1"/>
    <property type="match status" value="1"/>
</dbReference>
<dbReference type="AlphaFoldDB" id="A0A010SKL2"/>
<dbReference type="OrthoDB" id="9803142at2"/>
<dbReference type="HOGENOM" id="CLU_052361_2_0_6"/>
<dbReference type="PROSITE" id="PS51819">
    <property type="entry name" value="VOC"/>
    <property type="match status" value="2"/>
</dbReference>
<comment type="caution">
    <text evidence="2">The sequence shown here is derived from an EMBL/GenBank/DDBJ whole genome shotgun (WGS) entry which is preliminary data.</text>
</comment>
<evidence type="ECO:0000259" key="1">
    <source>
        <dbReference type="PROSITE" id="PS51819"/>
    </source>
</evidence>
<sequence length="296" mass="33627">MSEIHSLAYVGFGVSDLDQWQWLATDIIGMQVSRRDEQSMSLRMDEYCQRVFLEKNAIDDILVAGWQFRTEQQLDSYVAELREKGIQVEALSDELLCRRMVEKAYSCQDPNGFAHEFFFGHAEAGLNDVFRSKVLKGGFVTGDLGIGHILPFAKNGPETVTFYKDVLNLRVSDYIREEIKPGIVVDATFFHTATGRHHSIATAQAPMPKVLNHFMVQVERMDDVGLAYDRCVKAGIPIILELGHHPNDQTFSFYAQSPSGFNFEMGWGGLVIDEDHWEVKAFTKMSDWGHKRNIVL</sequence>
<reference evidence="2 3" key="1">
    <citation type="journal article" date="2011" name="J. Bacteriol.">
        <title>Draft genome sequence of the polycyclic aromatic hydrocarbon-degrading, genetically engineered bioluminescent bioreporter Pseudomonas fluorescens HK44.</title>
        <authorList>
            <person name="Chauhan A."/>
            <person name="Layton A.C."/>
            <person name="Williams D.E."/>
            <person name="Smartt A.E."/>
            <person name="Ripp S."/>
            <person name="Karpinets T.V."/>
            <person name="Brown S.D."/>
            <person name="Sayler G.S."/>
        </authorList>
    </citation>
    <scope>NUCLEOTIDE SEQUENCE [LARGE SCALE GENOMIC DNA]</scope>
    <source>
        <strain evidence="2 3">HK44</strain>
    </source>
</reference>
<dbReference type="Gene3D" id="3.10.180.10">
    <property type="entry name" value="2,3-Dihydroxybiphenyl 1,2-Dioxygenase, domain 1"/>
    <property type="match status" value="2"/>
</dbReference>
<dbReference type="SUPFAM" id="SSF54593">
    <property type="entry name" value="Glyoxalase/Bleomycin resistance protein/Dihydroxybiphenyl dioxygenase"/>
    <property type="match status" value="2"/>
</dbReference>
<feature type="domain" description="VOC" evidence="1">
    <location>
        <begin position="6"/>
        <end position="120"/>
    </location>
</feature>
<dbReference type="CDD" id="cd07237">
    <property type="entry name" value="BphC1-RGP6_C_like"/>
    <property type="match status" value="1"/>
</dbReference>
<dbReference type="EMBL" id="AFOY02000015">
    <property type="protein sequence ID" value="EXF93545.1"/>
    <property type="molecule type" value="Genomic_DNA"/>
</dbReference>
<dbReference type="PATRIC" id="fig|1042209.11.peg.3914"/>
<feature type="domain" description="VOC" evidence="1">
    <location>
        <begin position="145"/>
        <end position="268"/>
    </location>
</feature>
<evidence type="ECO:0000313" key="2">
    <source>
        <dbReference type="EMBL" id="EXF93545.1"/>
    </source>
</evidence>
<gene>
    <name evidence="2" type="ORF">HK44_007660</name>
</gene>
<dbReference type="eggNOG" id="COG0346">
    <property type="taxonomic scope" value="Bacteria"/>
</dbReference>
<organism evidence="2 3">
    <name type="scientific">Pseudomonas fluorescens HK44</name>
    <dbReference type="NCBI Taxonomy" id="1042209"/>
    <lineage>
        <taxon>Bacteria</taxon>
        <taxon>Pseudomonadati</taxon>
        <taxon>Pseudomonadota</taxon>
        <taxon>Gammaproteobacteria</taxon>
        <taxon>Pseudomonadales</taxon>
        <taxon>Pseudomonadaceae</taxon>
        <taxon>Pseudomonas</taxon>
    </lineage>
</organism>
<dbReference type="RefSeq" id="WP_019690191.1">
    <property type="nucleotide sequence ID" value="NZ_AFOY02000015.1"/>
</dbReference>
<dbReference type="InterPro" id="IPR037523">
    <property type="entry name" value="VOC_core"/>
</dbReference>
<accession>A0A010SKL2</accession>
<dbReference type="Pfam" id="PF00903">
    <property type="entry name" value="Glyoxalase"/>
    <property type="match status" value="1"/>
</dbReference>
<proteinExistence type="predicted"/>